<feature type="transmembrane region" description="Helical" evidence="6">
    <location>
        <begin position="108"/>
        <end position="127"/>
    </location>
</feature>
<dbReference type="InParanoid" id="A0A3N4KXL8"/>
<evidence type="ECO:0000256" key="3">
    <source>
        <dbReference type="ARBA" id="ARBA00022989"/>
    </source>
</evidence>
<evidence type="ECO:0000256" key="6">
    <source>
        <dbReference type="SAM" id="Phobius"/>
    </source>
</evidence>
<dbReference type="Proteomes" id="UP000277580">
    <property type="component" value="Unassembled WGS sequence"/>
</dbReference>
<dbReference type="STRING" id="1392247.A0A3N4KXL8"/>
<dbReference type="GO" id="GO:0016020">
    <property type="term" value="C:membrane"/>
    <property type="evidence" value="ECO:0007669"/>
    <property type="project" value="UniProtKB-SubCell"/>
</dbReference>
<comment type="subcellular location">
    <subcellularLocation>
        <location evidence="1">Membrane</location>
        <topology evidence="1">Multi-pass membrane protein</topology>
    </subcellularLocation>
</comment>
<dbReference type="InterPro" id="IPR040254">
    <property type="entry name" value="Ecm3-like"/>
</dbReference>
<evidence type="ECO:0000256" key="2">
    <source>
        <dbReference type="ARBA" id="ARBA00022692"/>
    </source>
</evidence>
<feature type="transmembrane region" description="Helical" evidence="6">
    <location>
        <begin position="248"/>
        <end position="272"/>
    </location>
</feature>
<feature type="transmembrane region" description="Helical" evidence="6">
    <location>
        <begin position="147"/>
        <end position="169"/>
    </location>
</feature>
<keyword evidence="3 6" id="KW-1133">Transmembrane helix</keyword>
<dbReference type="EMBL" id="ML119119">
    <property type="protein sequence ID" value="RPB14159.1"/>
    <property type="molecule type" value="Genomic_DNA"/>
</dbReference>
<evidence type="ECO:0000256" key="1">
    <source>
        <dbReference type="ARBA" id="ARBA00004141"/>
    </source>
</evidence>
<evidence type="ECO:0000256" key="4">
    <source>
        <dbReference type="ARBA" id="ARBA00023136"/>
    </source>
</evidence>
<organism evidence="7 8">
    <name type="scientific">Morchella conica CCBAS932</name>
    <dbReference type="NCBI Taxonomy" id="1392247"/>
    <lineage>
        <taxon>Eukaryota</taxon>
        <taxon>Fungi</taxon>
        <taxon>Dikarya</taxon>
        <taxon>Ascomycota</taxon>
        <taxon>Pezizomycotina</taxon>
        <taxon>Pezizomycetes</taxon>
        <taxon>Pezizales</taxon>
        <taxon>Morchellaceae</taxon>
        <taxon>Morchella</taxon>
    </lineage>
</organism>
<proteinExistence type="predicted"/>
<dbReference type="GO" id="GO:0055085">
    <property type="term" value="P:transmembrane transport"/>
    <property type="evidence" value="ECO:0007669"/>
    <property type="project" value="InterPro"/>
</dbReference>
<evidence type="ECO:0000313" key="8">
    <source>
        <dbReference type="Proteomes" id="UP000277580"/>
    </source>
</evidence>
<dbReference type="InterPro" id="IPR004776">
    <property type="entry name" value="Mem_transp_PIN-like"/>
</dbReference>
<feature type="transmembrane region" description="Helical" evidence="6">
    <location>
        <begin position="73"/>
        <end position="96"/>
    </location>
</feature>
<feature type="transmembrane region" description="Helical" evidence="6">
    <location>
        <begin position="411"/>
        <end position="436"/>
    </location>
</feature>
<dbReference type="AlphaFoldDB" id="A0A3N4KXL8"/>
<protein>
    <recommendedName>
        <fullName evidence="9">Auxin efflux carrier</fullName>
    </recommendedName>
</protein>
<dbReference type="PANTHER" id="PTHR31274:SF1">
    <property type="entry name" value="AGL149CP"/>
    <property type="match status" value="1"/>
</dbReference>
<dbReference type="Pfam" id="PF03547">
    <property type="entry name" value="Mem_trans"/>
    <property type="match status" value="1"/>
</dbReference>
<reference evidence="7 8" key="1">
    <citation type="journal article" date="2018" name="Nat. Ecol. Evol.">
        <title>Pezizomycetes genomes reveal the molecular basis of ectomycorrhizal truffle lifestyle.</title>
        <authorList>
            <person name="Murat C."/>
            <person name="Payen T."/>
            <person name="Noel B."/>
            <person name="Kuo A."/>
            <person name="Morin E."/>
            <person name="Chen J."/>
            <person name="Kohler A."/>
            <person name="Krizsan K."/>
            <person name="Balestrini R."/>
            <person name="Da Silva C."/>
            <person name="Montanini B."/>
            <person name="Hainaut M."/>
            <person name="Levati E."/>
            <person name="Barry K.W."/>
            <person name="Belfiori B."/>
            <person name="Cichocki N."/>
            <person name="Clum A."/>
            <person name="Dockter R.B."/>
            <person name="Fauchery L."/>
            <person name="Guy J."/>
            <person name="Iotti M."/>
            <person name="Le Tacon F."/>
            <person name="Lindquist E.A."/>
            <person name="Lipzen A."/>
            <person name="Malagnac F."/>
            <person name="Mello A."/>
            <person name="Molinier V."/>
            <person name="Miyauchi S."/>
            <person name="Poulain J."/>
            <person name="Riccioni C."/>
            <person name="Rubini A."/>
            <person name="Sitrit Y."/>
            <person name="Splivallo R."/>
            <person name="Traeger S."/>
            <person name="Wang M."/>
            <person name="Zifcakova L."/>
            <person name="Wipf D."/>
            <person name="Zambonelli A."/>
            <person name="Paolocci F."/>
            <person name="Nowrousian M."/>
            <person name="Ottonello S."/>
            <person name="Baldrian P."/>
            <person name="Spatafora J.W."/>
            <person name="Henrissat B."/>
            <person name="Nagy L.G."/>
            <person name="Aury J.M."/>
            <person name="Wincker P."/>
            <person name="Grigoriev I.V."/>
            <person name="Bonfante P."/>
            <person name="Martin F.M."/>
        </authorList>
    </citation>
    <scope>NUCLEOTIDE SEQUENCE [LARGE SCALE GENOMIC DNA]</scope>
    <source>
        <strain evidence="7 8">CCBAS932</strain>
    </source>
</reference>
<feature type="transmembrane region" description="Helical" evidence="6">
    <location>
        <begin position="303"/>
        <end position="323"/>
    </location>
</feature>
<keyword evidence="4 6" id="KW-0472">Membrane</keyword>
<feature type="region of interest" description="Disordered" evidence="5">
    <location>
        <begin position="218"/>
        <end position="240"/>
    </location>
</feature>
<gene>
    <name evidence="7" type="ORF">P167DRAFT_534391</name>
</gene>
<accession>A0A3N4KXL8</accession>
<keyword evidence="8" id="KW-1185">Reference proteome</keyword>
<dbReference type="FunCoup" id="A0A3N4KXL8">
    <property type="interactions" value="75"/>
</dbReference>
<dbReference type="OrthoDB" id="435607at2759"/>
<feature type="transmembrane region" description="Helical" evidence="6">
    <location>
        <begin position="45"/>
        <end position="67"/>
    </location>
</feature>
<feature type="transmembrane region" description="Helical" evidence="6">
    <location>
        <begin position="12"/>
        <end position="33"/>
    </location>
</feature>
<sequence length="439" mass="46677">MPGNSIGIGKVIFVAIKPMVKMAAIAGGGVYFAKKGFLTPEVCKANASILMNLLLPLLIFATVLPAFDRDNMTSVLSVVVTGGLYQVMGLVFGLIVRWLTPVPPSWRGGVLAAGIFSNLGDLVIAYLSTLAKSEPFHGEEDVTKGIAYSSIFMVVQTIAIFNLGGLQLIRSDFNISRDSLAEANLEKVETPISPAPPSSDAPFSLRKSLTILAHAFRRTSPSSPTPAPTISDEKTSPAPPTIPTRRRIWLALLPFLTAPSIALLVSLVAANIPEFKALFVKTPGVNMPEAPDQNPPLDFIMDLATFAQPTVPVLGLILLGANLSRLSMKGLPKGFWKSAVLMAVLKLIVGPIIGIAWTTGLTRQTSWISTEDKMLQLVLIIGSAVPTATAQVYLTNIFAPLGPEGCVELSALSATLLAQYALMLLTLTATVAYSLVFVL</sequence>
<name>A0A3N4KXL8_9PEZI</name>
<evidence type="ECO:0000313" key="7">
    <source>
        <dbReference type="EMBL" id="RPB14159.1"/>
    </source>
</evidence>
<feature type="transmembrane region" description="Helical" evidence="6">
    <location>
        <begin position="335"/>
        <end position="357"/>
    </location>
</feature>
<evidence type="ECO:0008006" key="9">
    <source>
        <dbReference type="Google" id="ProtNLM"/>
    </source>
</evidence>
<dbReference type="PANTHER" id="PTHR31274">
    <property type="entry name" value="PROTEIN ECM3"/>
    <property type="match status" value="1"/>
</dbReference>
<evidence type="ECO:0000256" key="5">
    <source>
        <dbReference type="SAM" id="MobiDB-lite"/>
    </source>
</evidence>
<keyword evidence="2 6" id="KW-0812">Transmembrane</keyword>